<gene>
    <name evidence="1" type="ORF">A176_006295</name>
</gene>
<dbReference type="EMBL" id="CP012109">
    <property type="protein sequence ID" value="AKQ69383.1"/>
    <property type="molecule type" value="Genomic_DNA"/>
</dbReference>
<dbReference type="InterPro" id="IPR022172">
    <property type="entry name" value="DUF3703"/>
</dbReference>
<dbReference type="STRING" id="1297742.A176_006295"/>
<keyword evidence="2" id="KW-1185">Reference proteome</keyword>
<dbReference type="Proteomes" id="UP000009026">
    <property type="component" value="Chromosome"/>
</dbReference>
<protein>
    <recommendedName>
        <fullName evidence="3">DUF3703 domain-containing protein</fullName>
    </recommendedName>
</protein>
<dbReference type="KEGG" id="mym:A176_006295"/>
<dbReference type="Pfam" id="PF12487">
    <property type="entry name" value="DUF3703"/>
    <property type="match status" value="1"/>
</dbReference>
<proteinExistence type="predicted"/>
<dbReference type="AlphaFoldDB" id="A0A0H4X653"/>
<reference evidence="1 2" key="1">
    <citation type="journal article" date="2016" name="PLoS ONE">
        <title>Complete Genome Sequence and Comparative Genomics of a Novel Myxobacterium Myxococcus hansupus.</title>
        <authorList>
            <person name="Sharma G."/>
            <person name="Narwani T."/>
            <person name="Subramanian S."/>
        </authorList>
    </citation>
    <scope>NUCLEOTIDE SEQUENCE [LARGE SCALE GENOMIC DNA]</scope>
    <source>
        <strain evidence="2">mixupus</strain>
    </source>
</reference>
<evidence type="ECO:0000313" key="2">
    <source>
        <dbReference type="Proteomes" id="UP000009026"/>
    </source>
</evidence>
<evidence type="ECO:0000313" key="1">
    <source>
        <dbReference type="EMBL" id="AKQ69383.1"/>
    </source>
</evidence>
<dbReference type="PATRIC" id="fig|1297742.4.peg.6386"/>
<evidence type="ECO:0008006" key="3">
    <source>
        <dbReference type="Google" id="ProtNLM"/>
    </source>
</evidence>
<dbReference type="eggNOG" id="COG0671">
    <property type="taxonomic scope" value="Bacteria"/>
</dbReference>
<name>A0A0H4X653_9BACT</name>
<accession>A0A0H4X653</accession>
<sequence>MVLHVADREELLMSMKPKLRAAFEAELREATEAESRAEPTRAWRHLERAHVLSQAYAVPHLRVHWRMLGFGWRQRDLGELWGQVARLLVAAPGSWLGRAPLGNTGGANVGILTPMPIPDDLRALLDADR</sequence>
<organism evidence="1 2">
    <name type="scientific">Pseudomyxococcus hansupus</name>
    <dbReference type="NCBI Taxonomy" id="1297742"/>
    <lineage>
        <taxon>Bacteria</taxon>
        <taxon>Pseudomonadati</taxon>
        <taxon>Myxococcota</taxon>
        <taxon>Myxococcia</taxon>
        <taxon>Myxococcales</taxon>
        <taxon>Cystobacterineae</taxon>
        <taxon>Myxococcaceae</taxon>
        <taxon>Pseudomyxococcus</taxon>
    </lineage>
</organism>